<dbReference type="AlphaFoldDB" id="A0A0C3G8U5"/>
<reference evidence="2" key="2">
    <citation type="submission" date="2015-01" db="EMBL/GenBank/DDBJ databases">
        <title>Evolutionary Origins and Diversification of the Mycorrhizal Mutualists.</title>
        <authorList>
            <consortium name="DOE Joint Genome Institute"/>
            <consortium name="Mycorrhizal Genomics Consortium"/>
            <person name="Kohler A."/>
            <person name="Kuo A."/>
            <person name="Nagy L.G."/>
            <person name="Floudas D."/>
            <person name="Copeland A."/>
            <person name="Barry K.W."/>
            <person name="Cichocki N."/>
            <person name="Veneault-Fourrey C."/>
            <person name="LaButti K."/>
            <person name="Lindquist E.A."/>
            <person name="Lipzen A."/>
            <person name="Lundell T."/>
            <person name="Morin E."/>
            <person name="Murat C."/>
            <person name="Riley R."/>
            <person name="Ohm R."/>
            <person name="Sun H."/>
            <person name="Tunlid A."/>
            <person name="Henrissat B."/>
            <person name="Grigoriev I.V."/>
            <person name="Hibbett D.S."/>
            <person name="Martin F."/>
        </authorList>
    </citation>
    <scope>NUCLEOTIDE SEQUENCE [LARGE SCALE GENOMIC DNA]</scope>
    <source>
        <strain evidence="2">F 1598</strain>
    </source>
</reference>
<accession>A0A0C3G8U5</accession>
<evidence type="ECO:0000313" key="1">
    <source>
        <dbReference type="EMBL" id="KIM88154.1"/>
    </source>
</evidence>
<dbReference type="Proteomes" id="UP000054166">
    <property type="component" value="Unassembled WGS sequence"/>
</dbReference>
<gene>
    <name evidence="1" type="ORF">PILCRDRAFT_249156</name>
</gene>
<dbReference type="HOGENOM" id="CLU_2979885_0_0_1"/>
<proteinExistence type="predicted"/>
<organism evidence="1 2">
    <name type="scientific">Piloderma croceum (strain F 1598)</name>
    <dbReference type="NCBI Taxonomy" id="765440"/>
    <lineage>
        <taxon>Eukaryota</taxon>
        <taxon>Fungi</taxon>
        <taxon>Dikarya</taxon>
        <taxon>Basidiomycota</taxon>
        <taxon>Agaricomycotina</taxon>
        <taxon>Agaricomycetes</taxon>
        <taxon>Agaricomycetidae</taxon>
        <taxon>Atheliales</taxon>
        <taxon>Atheliaceae</taxon>
        <taxon>Piloderma</taxon>
    </lineage>
</organism>
<name>A0A0C3G8U5_PILCF</name>
<dbReference type="EMBL" id="KN832977">
    <property type="protein sequence ID" value="KIM88154.1"/>
    <property type="molecule type" value="Genomic_DNA"/>
</dbReference>
<keyword evidence="2" id="KW-1185">Reference proteome</keyword>
<sequence length="58" mass="6190">MDGFFSARSVVKRTTTAGFDVTSRSSGTLPIDCLPALKSLYCSCQRNPLSVAAVIRHG</sequence>
<reference evidence="1 2" key="1">
    <citation type="submission" date="2014-04" db="EMBL/GenBank/DDBJ databases">
        <authorList>
            <consortium name="DOE Joint Genome Institute"/>
            <person name="Kuo A."/>
            <person name="Tarkka M."/>
            <person name="Buscot F."/>
            <person name="Kohler A."/>
            <person name="Nagy L.G."/>
            <person name="Floudas D."/>
            <person name="Copeland A."/>
            <person name="Barry K.W."/>
            <person name="Cichocki N."/>
            <person name="Veneault-Fourrey C."/>
            <person name="LaButti K."/>
            <person name="Lindquist E.A."/>
            <person name="Lipzen A."/>
            <person name="Lundell T."/>
            <person name="Morin E."/>
            <person name="Murat C."/>
            <person name="Sun H."/>
            <person name="Tunlid A."/>
            <person name="Henrissat B."/>
            <person name="Grigoriev I.V."/>
            <person name="Hibbett D.S."/>
            <person name="Martin F."/>
            <person name="Nordberg H.P."/>
            <person name="Cantor M.N."/>
            <person name="Hua S.X."/>
        </authorList>
    </citation>
    <scope>NUCLEOTIDE SEQUENCE [LARGE SCALE GENOMIC DNA]</scope>
    <source>
        <strain evidence="1 2">F 1598</strain>
    </source>
</reference>
<protein>
    <submittedName>
        <fullName evidence="1">Uncharacterized protein</fullName>
    </submittedName>
</protein>
<dbReference type="InParanoid" id="A0A0C3G8U5"/>
<evidence type="ECO:0000313" key="2">
    <source>
        <dbReference type="Proteomes" id="UP000054166"/>
    </source>
</evidence>